<gene>
    <name evidence="8" type="ordered locus">Tlet_0224</name>
</gene>
<dbReference type="PANTHER" id="PTHR42920">
    <property type="entry name" value="OS03G0707200 PROTEIN-RELATED"/>
    <property type="match status" value="1"/>
</dbReference>
<feature type="transmembrane region" description="Helical" evidence="6">
    <location>
        <begin position="30"/>
        <end position="47"/>
    </location>
</feature>
<feature type="transmembrane region" description="Helical" evidence="6">
    <location>
        <begin position="167"/>
        <end position="187"/>
    </location>
</feature>
<feature type="transmembrane region" description="Helical" evidence="6">
    <location>
        <begin position="54"/>
        <end position="73"/>
    </location>
</feature>
<dbReference type="eggNOG" id="COG0697">
    <property type="taxonomic scope" value="Bacteria"/>
</dbReference>
<feature type="transmembrane region" description="Helical" evidence="6">
    <location>
        <begin position="137"/>
        <end position="155"/>
    </location>
</feature>
<proteinExistence type="predicted"/>
<dbReference type="GO" id="GO:0005886">
    <property type="term" value="C:plasma membrane"/>
    <property type="evidence" value="ECO:0007669"/>
    <property type="project" value="UniProtKB-SubCell"/>
</dbReference>
<evidence type="ECO:0000259" key="7">
    <source>
        <dbReference type="Pfam" id="PF00892"/>
    </source>
</evidence>
<dbReference type="Proteomes" id="UP000002016">
    <property type="component" value="Chromosome"/>
</dbReference>
<feature type="transmembrane region" description="Helical" evidence="6">
    <location>
        <begin position="199"/>
        <end position="218"/>
    </location>
</feature>
<dbReference type="Pfam" id="PF00892">
    <property type="entry name" value="EamA"/>
    <property type="match status" value="2"/>
</dbReference>
<feature type="transmembrane region" description="Helical" evidence="6">
    <location>
        <begin position="230"/>
        <end position="250"/>
    </location>
</feature>
<evidence type="ECO:0000256" key="2">
    <source>
        <dbReference type="ARBA" id="ARBA00022475"/>
    </source>
</evidence>
<evidence type="ECO:0000256" key="1">
    <source>
        <dbReference type="ARBA" id="ARBA00004651"/>
    </source>
</evidence>
<keyword evidence="3 6" id="KW-0812">Transmembrane</keyword>
<keyword evidence="5 6" id="KW-0472">Membrane</keyword>
<dbReference type="InterPro" id="IPR000620">
    <property type="entry name" value="EamA_dom"/>
</dbReference>
<dbReference type="OrthoDB" id="9805239at2"/>
<dbReference type="EMBL" id="CP000812">
    <property type="protein sequence ID" value="ABV32794.1"/>
    <property type="molecule type" value="Genomic_DNA"/>
</dbReference>
<dbReference type="InterPro" id="IPR051258">
    <property type="entry name" value="Diverse_Substrate_Transporter"/>
</dbReference>
<organism evidence="8 9">
    <name type="scientific">Pseudothermotoga lettingae (strain ATCC BAA-301 / DSM 14385 / NBRC 107922 / TMO)</name>
    <name type="common">Thermotoga lettingae</name>
    <dbReference type="NCBI Taxonomy" id="416591"/>
    <lineage>
        <taxon>Bacteria</taxon>
        <taxon>Thermotogati</taxon>
        <taxon>Thermotogota</taxon>
        <taxon>Thermotogae</taxon>
        <taxon>Thermotogales</taxon>
        <taxon>Thermotogaceae</taxon>
        <taxon>Pseudothermotoga</taxon>
    </lineage>
</organism>
<evidence type="ECO:0000256" key="3">
    <source>
        <dbReference type="ARBA" id="ARBA00022692"/>
    </source>
</evidence>
<evidence type="ECO:0000256" key="5">
    <source>
        <dbReference type="ARBA" id="ARBA00023136"/>
    </source>
</evidence>
<keyword evidence="2" id="KW-1003">Cell membrane</keyword>
<dbReference type="STRING" id="416591.Tlet_0224"/>
<evidence type="ECO:0000313" key="8">
    <source>
        <dbReference type="EMBL" id="ABV32794.1"/>
    </source>
</evidence>
<reference evidence="8 9" key="2">
    <citation type="journal article" date="2009" name="Proc. Natl. Acad. Sci. U.S.A.">
        <title>On the chimeric nature, thermophilic origin, and phylogenetic placement of the Thermotogales.</title>
        <authorList>
            <person name="Zhaxybayeva O."/>
            <person name="Swithers K.S."/>
            <person name="Lapierre P."/>
            <person name="Fournier G.P."/>
            <person name="Bickhart D.M."/>
            <person name="DeBoy R.T."/>
            <person name="Nelson K.E."/>
            <person name="Nesbo C.L."/>
            <person name="Doolittle W.F."/>
            <person name="Gogarten J.P."/>
            <person name="Noll K.M."/>
        </authorList>
    </citation>
    <scope>NUCLEOTIDE SEQUENCE [LARGE SCALE GENOMIC DNA]</scope>
    <source>
        <strain evidence="9">ATCC BAA-301 / DSM 14385 / NBRC 107922 / TMO</strain>
    </source>
</reference>
<feature type="domain" description="EamA" evidence="7">
    <location>
        <begin position="4"/>
        <end position="128"/>
    </location>
</feature>
<name>A8F3R0_PSELT</name>
<dbReference type="AlphaFoldDB" id="A8F3R0"/>
<evidence type="ECO:0000256" key="6">
    <source>
        <dbReference type="SAM" id="Phobius"/>
    </source>
</evidence>
<evidence type="ECO:0000313" key="9">
    <source>
        <dbReference type="Proteomes" id="UP000002016"/>
    </source>
</evidence>
<evidence type="ECO:0000256" key="4">
    <source>
        <dbReference type="ARBA" id="ARBA00022989"/>
    </source>
</evidence>
<feature type="domain" description="EamA" evidence="7">
    <location>
        <begin position="141"/>
        <end position="273"/>
    </location>
</feature>
<keyword evidence="4 6" id="KW-1133">Transmembrane helix</keyword>
<dbReference type="KEGG" id="tle:Tlet_0224"/>
<feature type="transmembrane region" description="Helical" evidence="6">
    <location>
        <begin position="256"/>
        <end position="274"/>
    </location>
</feature>
<dbReference type="SUPFAM" id="SSF103481">
    <property type="entry name" value="Multidrug resistance efflux transporter EmrE"/>
    <property type="match status" value="2"/>
</dbReference>
<dbReference type="PANTHER" id="PTHR42920:SF11">
    <property type="entry name" value="INNER MEMBRANE PROTEIN YTFF"/>
    <property type="match status" value="1"/>
</dbReference>
<dbReference type="RefSeq" id="WP_012002275.1">
    <property type="nucleotide sequence ID" value="NZ_BSDV01000001.1"/>
</dbReference>
<comment type="subcellular location">
    <subcellularLocation>
        <location evidence="1">Cell membrane</location>
        <topology evidence="1">Multi-pass membrane protein</topology>
    </subcellularLocation>
</comment>
<sequence length="290" mass="32668">MYKIFIWLVVFFWGMSFVATKVVVSYIPPATAALIRFLIALVFLIFVNRKFPKILNLHGFFAGFWGITMYFYFENAGLVHTFPTNASLIVSSAPILHILFSHIIQKKKATMMEYIASFIAFSGVAVVILNGKFALKINPVGDIMLFGAASVWVLYTYHVEKMPNSDSLEGVAAITFWGVVTLIPFSLVEKNSWVSFNPASFVSLMYLGVVCSGIAYVLWNKGIKKVGSRYTTNTIYFIPVLTSIAESIFLKRLPNLYTIFGGAMVLVGLWLFNFSRRRLVYENISEGEDE</sequence>
<dbReference type="HOGENOM" id="CLU_033863_4_1_0"/>
<feature type="transmembrane region" description="Helical" evidence="6">
    <location>
        <begin position="111"/>
        <end position="131"/>
    </location>
</feature>
<accession>A8F3R0</accession>
<keyword evidence="9" id="KW-1185">Reference proteome</keyword>
<dbReference type="InterPro" id="IPR037185">
    <property type="entry name" value="EmrE-like"/>
</dbReference>
<feature type="transmembrane region" description="Helical" evidence="6">
    <location>
        <begin position="85"/>
        <end position="104"/>
    </location>
</feature>
<protein>
    <recommendedName>
        <fullName evidence="7">EamA domain-containing protein</fullName>
    </recommendedName>
</protein>
<reference evidence="8 9" key="1">
    <citation type="submission" date="2007-08" db="EMBL/GenBank/DDBJ databases">
        <title>Complete sequence of Thermotoga lettingae TMO.</title>
        <authorList>
            <consortium name="US DOE Joint Genome Institute"/>
            <person name="Copeland A."/>
            <person name="Lucas S."/>
            <person name="Lapidus A."/>
            <person name="Barry K."/>
            <person name="Glavina del Rio T."/>
            <person name="Dalin E."/>
            <person name="Tice H."/>
            <person name="Pitluck S."/>
            <person name="Foster B."/>
            <person name="Bruce D."/>
            <person name="Schmutz J."/>
            <person name="Larimer F."/>
            <person name="Land M."/>
            <person name="Hauser L."/>
            <person name="Kyrpides N."/>
            <person name="Mikhailova N."/>
            <person name="Nelson K."/>
            <person name="Gogarten J.P."/>
            <person name="Noll K."/>
            <person name="Richardson P."/>
        </authorList>
    </citation>
    <scope>NUCLEOTIDE SEQUENCE [LARGE SCALE GENOMIC DNA]</scope>
    <source>
        <strain evidence="9">ATCC BAA-301 / DSM 14385 / NBRC 107922 / TMO</strain>
    </source>
</reference>